<dbReference type="SUPFAM" id="SSF103473">
    <property type="entry name" value="MFS general substrate transporter"/>
    <property type="match status" value="1"/>
</dbReference>
<evidence type="ECO:0000256" key="4">
    <source>
        <dbReference type="ARBA" id="ARBA00022692"/>
    </source>
</evidence>
<evidence type="ECO:0000256" key="1">
    <source>
        <dbReference type="ARBA" id="ARBA00004651"/>
    </source>
</evidence>
<dbReference type="Gene3D" id="1.20.1720.10">
    <property type="entry name" value="Multidrug resistance protein D"/>
    <property type="match status" value="1"/>
</dbReference>
<keyword evidence="6 7" id="KW-0472">Membrane</keyword>
<feature type="transmembrane region" description="Helical" evidence="7">
    <location>
        <begin position="467"/>
        <end position="485"/>
    </location>
</feature>
<sequence length="498" mass="53157">MDMVKHRWLVLAVVSIALLLVAIDMTVLYITLPTLTHELKASTNEKLWIVNMYPLIVAGLLLGAGTLGDKIGHQRLFISGLLIFGTASLLAAFSPTAAVLIFARGLLGIGAAAMMPATLAIISLSFKDEKERSIAIGIWAAVASGGAAAGPLLGGALLEYFWWGSVFLINVPIVLVACLLSKWLIKNVPNDSAQPWDFVASLQIMVVLISFAYMIKEFAKPQPSYLAAAMALVICICFSMLFSRRQRASAYPLIDMQVFRTPAFFSAVLSGIVVAGCLMGINLVLSQRLQLVLGFTPLQTGLYFLPLSLGAVVGSPLSGWILPRFRSGQFLAATLTLYAIGIAFFMFSFSFSLYFQLPCLFLLGACVGAGMTAASNTIMAAAPPERAGMAASIEEISYELGGGLGIAIMGSLMTVIYSRTLVVPAETTRPALAKDGIDSAILLAEQMHGSASQALITNARLAFENSVFSVMIAAIVLLLLTALLVRFNCRSHDPDVEL</sequence>
<reference evidence="9 10" key="1">
    <citation type="submission" date="2012-11" db="EMBL/GenBank/DDBJ databases">
        <authorList>
            <person name="Linke B."/>
        </authorList>
    </citation>
    <scope>NUCLEOTIDE SEQUENCE [LARGE SCALE GENOMIC DNA]</scope>
    <source>
        <strain evidence="10">CFBP 1232</strain>
    </source>
</reference>
<feature type="transmembrane region" description="Helical" evidence="7">
    <location>
        <begin position="76"/>
        <end position="93"/>
    </location>
</feature>
<dbReference type="Gene3D" id="1.20.1250.20">
    <property type="entry name" value="MFS general substrate transporter like domains"/>
    <property type="match status" value="1"/>
</dbReference>
<dbReference type="PROSITE" id="PS50850">
    <property type="entry name" value="MFS"/>
    <property type="match status" value="1"/>
</dbReference>
<evidence type="ECO:0000256" key="2">
    <source>
        <dbReference type="ARBA" id="ARBA00022448"/>
    </source>
</evidence>
<evidence type="ECO:0000259" key="8">
    <source>
        <dbReference type="PROSITE" id="PS50850"/>
    </source>
</evidence>
<organism evidence="9 10">
    <name type="scientific">Erwinia amylovora NBRC 12687 = CFBP 1232</name>
    <dbReference type="NCBI Taxonomy" id="1219359"/>
    <lineage>
        <taxon>Bacteria</taxon>
        <taxon>Pseudomonadati</taxon>
        <taxon>Pseudomonadota</taxon>
        <taxon>Gammaproteobacteria</taxon>
        <taxon>Enterobacterales</taxon>
        <taxon>Erwiniaceae</taxon>
        <taxon>Erwinia</taxon>
    </lineage>
</organism>
<reference evidence="9 10" key="2">
    <citation type="submission" date="2013-04" db="EMBL/GenBank/DDBJ databases">
        <title>Comparative genomics of 12 strains of Erwinia amylovora identifies a pan-genome with a large conserved core and provides insights into host specificity.</title>
        <authorList>
            <person name="Mann R.A."/>
            <person name="Smits T.H.M."/>
            <person name="Buehlmann A."/>
            <person name="Blom J."/>
            <person name="Goesmann A."/>
            <person name="Frey J.E."/>
            <person name="Plummer K.M."/>
            <person name="Beer S.V."/>
            <person name="Luck J."/>
            <person name="Duffy B."/>
            <person name="Rodoni B."/>
        </authorList>
    </citation>
    <scope>NUCLEOTIDE SEQUENCE [LARGE SCALE GENOMIC DNA]</scope>
    <source>
        <strain evidence="10">CFBP 1232</strain>
    </source>
</reference>
<name>A0A830ZYU7_ERWAM</name>
<dbReference type="PANTHER" id="PTHR42718">
    <property type="entry name" value="MAJOR FACILITATOR SUPERFAMILY MULTIDRUG TRANSPORTER MFSC"/>
    <property type="match status" value="1"/>
</dbReference>
<dbReference type="InterPro" id="IPR036259">
    <property type="entry name" value="MFS_trans_sf"/>
</dbReference>
<feature type="transmembrane region" description="Helical" evidence="7">
    <location>
        <begin position="47"/>
        <end position="64"/>
    </location>
</feature>
<feature type="transmembrane region" description="Helical" evidence="7">
    <location>
        <begin position="263"/>
        <end position="283"/>
    </location>
</feature>
<feature type="transmembrane region" description="Helical" evidence="7">
    <location>
        <begin position="330"/>
        <end position="349"/>
    </location>
</feature>
<proteinExistence type="predicted"/>
<feature type="transmembrane region" description="Helical" evidence="7">
    <location>
        <begin position="134"/>
        <end position="154"/>
    </location>
</feature>
<evidence type="ECO:0000313" key="10">
    <source>
        <dbReference type="Proteomes" id="UP000013111"/>
    </source>
</evidence>
<dbReference type="EMBL" id="CAPB01000006">
    <property type="protein sequence ID" value="CCO92433.1"/>
    <property type="molecule type" value="Genomic_DNA"/>
</dbReference>
<dbReference type="GO" id="GO:0005886">
    <property type="term" value="C:plasma membrane"/>
    <property type="evidence" value="ECO:0007669"/>
    <property type="project" value="UniProtKB-SubCell"/>
</dbReference>
<dbReference type="GO" id="GO:0022857">
    <property type="term" value="F:transmembrane transporter activity"/>
    <property type="evidence" value="ECO:0007669"/>
    <property type="project" value="InterPro"/>
</dbReference>
<feature type="transmembrane region" description="Helical" evidence="7">
    <location>
        <begin position="396"/>
        <end position="417"/>
    </location>
</feature>
<dbReference type="CDD" id="cd17321">
    <property type="entry name" value="MFS_MMR_MDR_like"/>
    <property type="match status" value="1"/>
</dbReference>
<feature type="transmembrane region" description="Helical" evidence="7">
    <location>
        <begin position="9"/>
        <end position="32"/>
    </location>
</feature>
<keyword evidence="3" id="KW-1003">Cell membrane</keyword>
<feature type="transmembrane region" description="Helical" evidence="7">
    <location>
        <begin position="303"/>
        <end position="323"/>
    </location>
</feature>
<evidence type="ECO:0000256" key="7">
    <source>
        <dbReference type="SAM" id="Phobius"/>
    </source>
</evidence>
<feature type="transmembrane region" description="Helical" evidence="7">
    <location>
        <begin position="355"/>
        <end position="375"/>
    </location>
</feature>
<protein>
    <submittedName>
        <fullName evidence="9">Putativefamily MFS transporter</fullName>
    </submittedName>
</protein>
<evidence type="ECO:0000256" key="5">
    <source>
        <dbReference type="ARBA" id="ARBA00022989"/>
    </source>
</evidence>
<keyword evidence="2" id="KW-0813">Transport</keyword>
<accession>A0A830ZYU7</accession>
<dbReference type="Pfam" id="PF07690">
    <property type="entry name" value="MFS_1"/>
    <property type="match status" value="1"/>
</dbReference>
<dbReference type="RefSeq" id="WP_004155250.1">
    <property type="nucleotide sequence ID" value="NZ_BAYW01000004.1"/>
</dbReference>
<feature type="transmembrane region" description="Helical" evidence="7">
    <location>
        <begin position="196"/>
        <end position="213"/>
    </location>
</feature>
<comment type="subcellular location">
    <subcellularLocation>
        <location evidence="1">Cell membrane</location>
        <topology evidence="1">Multi-pass membrane protein</topology>
    </subcellularLocation>
</comment>
<keyword evidence="4 7" id="KW-0812">Transmembrane</keyword>
<dbReference type="AlphaFoldDB" id="A0A830ZYU7"/>
<evidence type="ECO:0000256" key="6">
    <source>
        <dbReference type="ARBA" id="ARBA00023136"/>
    </source>
</evidence>
<feature type="domain" description="Major facilitator superfamily (MFS) profile" evidence="8">
    <location>
        <begin position="10"/>
        <end position="490"/>
    </location>
</feature>
<feature type="transmembrane region" description="Helical" evidence="7">
    <location>
        <begin position="225"/>
        <end position="242"/>
    </location>
</feature>
<dbReference type="Proteomes" id="UP000013111">
    <property type="component" value="Unassembled WGS sequence"/>
</dbReference>
<gene>
    <name evidence="9" type="primary">smvA</name>
    <name evidence="9" type="ORF">BN437_0468</name>
</gene>
<evidence type="ECO:0000313" key="9">
    <source>
        <dbReference type="EMBL" id="CCO92433.1"/>
    </source>
</evidence>
<feature type="transmembrane region" description="Helical" evidence="7">
    <location>
        <begin position="99"/>
        <end position="122"/>
    </location>
</feature>
<dbReference type="InterPro" id="IPR020846">
    <property type="entry name" value="MFS_dom"/>
</dbReference>
<evidence type="ECO:0000256" key="3">
    <source>
        <dbReference type="ARBA" id="ARBA00022475"/>
    </source>
</evidence>
<feature type="transmembrane region" description="Helical" evidence="7">
    <location>
        <begin position="160"/>
        <end position="184"/>
    </location>
</feature>
<keyword evidence="5 7" id="KW-1133">Transmembrane helix</keyword>
<dbReference type="GeneID" id="97604798"/>
<comment type="caution">
    <text evidence="9">The sequence shown here is derived from an EMBL/GenBank/DDBJ whole genome shotgun (WGS) entry which is preliminary data.</text>
</comment>
<dbReference type="PANTHER" id="PTHR42718:SF47">
    <property type="entry name" value="METHYL VIOLOGEN RESISTANCE PROTEIN SMVA"/>
    <property type="match status" value="1"/>
</dbReference>
<dbReference type="PRINTS" id="PR01036">
    <property type="entry name" value="TCRTETB"/>
</dbReference>
<dbReference type="InterPro" id="IPR011701">
    <property type="entry name" value="MFS"/>
</dbReference>